<evidence type="ECO:0000259" key="8">
    <source>
        <dbReference type="Pfam" id="PF13567"/>
    </source>
</evidence>
<feature type="transmembrane region" description="Helical" evidence="6">
    <location>
        <begin position="413"/>
        <end position="437"/>
    </location>
</feature>
<evidence type="ECO:0000256" key="4">
    <source>
        <dbReference type="ARBA" id="ARBA00022989"/>
    </source>
</evidence>
<comment type="subcellular location">
    <subcellularLocation>
        <location evidence="1">Cell membrane</location>
        <topology evidence="1">Multi-pass membrane protein</topology>
    </subcellularLocation>
</comment>
<proteinExistence type="predicted"/>
<accession>A0ABM9B2B5</accession>
<feature type="domain" description="ComEC/Rec2-related protein" evidence="7">
    <location>
        <begin position="206"/>
        <end position="476"/>
    </location>
</feature>
<feature type="transmembrane region" description="Helical" evidence="6">
    <location>
        <begin position="457"/>
        <end position="477"/>
    </location>
</feature>
<dbReference type="PANTHER" id="PTHR30619">
    <property type="entry name" value="DNA INTERNALIZATION/COMPETENCE PROTEIN COMEC/REC2"/>
    <property type="match status" value="1"/>
</dbReference>
<dbReference type="InterPro" id="IPR052159">
    <property type="entry name" value="Competence_DNA_uptake"/>
</dbReference>
<dbReference type="Pfam" id="PF13567">
    <property type="entry name" value="DUF4131"/>
    <property type="match status" value="1"/>
</dbReference>
<feature type="transmembrane region" description="Helical" evidence="6">
    <location>
        <begin position="12"/>
        <end position="29"/>
    </location>
</feature>
<dbReference type="InterPro" id="IPR025405">
    <property type="entry name" value="DUF4131"/>
</dbReference>
<organism evidence="9 10">
    <name type="scientific">Neolewinella maritima</name>
    <dbReference type="NCBI Taxonomy" id="1383882"/>
    <lineage>
        <taxon>Bacteria</taxon>
        <taxon>Pseudomonadati</taxon>
        <taxon>Bacteroidota</taxon>
        <taxon>Saprospiria</taxon>
        <taxon>Saprospirales</taxon>
        <taxon>Lewinellaceae</taxon>
        <taxon>Neolewinella</taxon>
    </lineage>
</organism>
<evidence type="ECO:0000256" key="2">
    <source>
        <dbReference type="ARBA" id="ARBA00022475"/>
    </source>
</evidence>
<comment type="caution">
    <text evidence="9">The sequence shown here is derived from an EMBL/GenBank/DDBJ whole genome shotgun (WGS) entry which is preliminary data.</text>
</comment>
<evidence type="ECO:0000256" key="1">
    <source>
        <dbReference type="ARBA" id="ARBA00004651"/>
    </source>
</evidence>
<sequence length="662" mass="72207">MLLAHTLDYAYATYFGAVAAGLLLLAIALHRRPRPATGVLLLATLCFGGWYAGVRHPLNDPAHFSSAYRAGDQLLVDVERVRQGERRQNTEVDVVQLVRDSLTLDVHGKLVAYIAGDPLRTGERLLLASDVDTVPGPLNPEAFDYAGYLADKNIFRRSFVDSSEWLRVGSATGFSLRAYGERARDAWFASLQPYLAGDELAVAAALIMGKKDLLGTEVKSAYADTGAIHVLAVSGLHVGILALIVMQLLRLLVPPRPLWLAVRTGLTIVLVWYFALITGLSPSVQRAAMMVSVVLLGKQLNRSNSVFNLLAIAALVMLIAEPKQVLQVGFQLSFAAVAGIALFARRLERMVYLPGKLQLIWSAIAVSTAAQLGTLPLSLYYFGQFPVYFMLSGTLVIVFAYLVLGLGLLHGFLALLGVSGGGLWLTGTVLDAVVSLQNTFIFYCRKLPGATLQLTDFSWLSVVGLYALIGCLAYLAFRPSHRGRWAVMGLTAALSGYWLLGPLLSPPPPQFTVYHLNRASLIDVYDGQRGIAIGDSLEEDDLAFNVLPGRRALGIDVDDVMAFDRDTTLPAVTVRTPLLRLLDQRVLVLDGRESWTPPAQWPDVQLILVRNGLRPDRVTELPEGIPIVVDGSNAPYVGELWRERYPGVHLTAVAGAYTWVLR</sequence>
<feature type="transmembrane region" description="Helical" evidence="6">
    <location>
        <begin position="305"/>
        <end position="322"/>
    </location>
</feature>
<feature type="transmembrane region" description="Helical" evidence="6">
    <location>
        <begin position="484"/>
        <end position="504"/>
    </location>
</feature>
<evidence type="ECO:0000259" key="7">
    <source>
        <dbReference type="Pfam" id="PF03772"/>
    </source>
</evidence>
<keyword evidence="3 6" id="KW-0812">Transmembrane</keyword>
<evidence type="ECO:0000256" key="6">
    <source>
        <dbReference type="SAM" id="Phobius"/>
    </source>
</evidence>
<name>A0ABM9B2B5_9BACT</name>
<keyword evidence="5 6" id="KW-0472">Membrane</keyword>
<reference evidence="9" key="1">
    <citation type="submission" date="2021-12" db="EMBL/GenBank/DDBJ databases">
        <authorList>
            <person name="Rodrigo-Torres L."/>
            <person name="Arahal R. D."/>
            <person name="Lucena T."/>
        </authorList>
    </citation>
    <scope>NUCLEOTIDE SEQUENCE</scope>
    <source>
        <strain evidence="9">CECT 8419</strain>
    </source>
</reference>
<evidence type="ECO:0008006" key="11">
    <source>
        <dbReference type="Google" id="ProtNLM"/>
    </source>
</evidence>
<keyword evidence="2" id="KW-1003">Cell membrane</keyword>
<feature type="transmembrane region" description="Helical" evidence="6">
    <location>
        <begin position="387"/>
        <end position="406"/>
    </location>
</feature>
<dbReference type="Pfam" id="PF03772">
    <property type="entry name" value="Competence"/>
    <property type="match status" value="1"/>
</dbReference>
<feature type="transmembrane region" description="Helical" evidence="6">
    <location>
        <begin position="228"/>
        <end position="249"/>
    </location>
</feature>
<dbReference type="PANTHER" id="PTHR30619:SF1">
    <property type="entry name" value="RECOMBINATION PROTEIN 2"/>
    <property type="match status" value="1"/>
</dbReference>
<keyword evidence="4 6" id="KW-1133">Transmembrane helix</keyword>
<feature type="domain" description="DUF4131" evidence="8">
    <location>
        <begin position="14"/>
        <end position="165"/>
    </location>
</feature>
<dbReference type="NCBIfam" id="TIGR00360">
    <property type="entry name" value="ComEC_N-term"/>
    <property type="match status" value="1"/>
</dbReference>
<protein>
    <recommendedName>
        <fullName evidence="11">ComEC family competence protein</fullName>
    </recommendedName>
</protein>
<dbReference type="InterPro" id="IPR004477">
    <property type="entry name" value="ComEC_N"/>
</dbReference>
<dbReference type="Proteomes" id="UP000837803">
    <property type="component" value="Unassembled WGS sequence"/>
</dbReference>
<gene>
    <name evidence="9" type="ORF">LEM8419_02138</name>
</gene>
<evidence type="ECO:0000313" key="10">
    <source>
        <dbReference type="Proteomes" id="UP000837803"/>
    </source>
</evidence>
<feature type="transmembrane region" description="Helical" evidence="6">
    <location>
        <begin position="261"/>
        <end position="284"/>
    </location>
</feature>
<feature type="transmembrane region" description="Helical" evidence="6">
    <location>
        <begin position="359"/>
        <end position="381"/>
    </location>
</feature>
<feature type="transmembrane region" description="Helical" evidence="6">
    <location>
        <begin position="328"/>
        <end position="347"/>
    </location>
</feature>
<keyword evidence="10" id="KW-1185">Reference proteome</keyword>
<evidence type="ECO:0000256" key="5">
    <source>
        <dbReference type="ARBA" id="ARBA00023136"/>
    </source>
</evidence>
<evidence type="ECO:0000313" key="9">
    <source>
        <dbReference type="EMBL" id="CAH1001239.1"/>
    </source>
</evidence>
<dbReference type="EMBL" id="CAKLPZ010000002">
    <property type="protein sequence ID" value="CAH1001239.1"/>
    <property type="molecule type" value="Genomic_DNA"/>
</dbReference>
<evidence type="ECO:0000256" key="3">
    <source>
        <dbReference type="ARBA" id="ARBA00022692"/>
    </source>
</evidence>